<dbReference type="PROSITE" id="PS50111">
    <property type="entry name" value="CHEMOTAXIS_TRANSDUC_2"/>
    <property type="match status" value="1"/>
</dbReference>
<protein>
    <submittedName>
        <fullName evidence="7">Methyl-accepting chemotaxis protein</fullName>
    </submittedName>
</protein>
<evidence type="ECO:0000256" key="4">
    <source>
        <dbReference type="SAM" id="Phobius"/>
    </source>
</evidence>
<dbReference type="PANTHER" id="PTHR32089">
    <property type="entry name" value="METHYL-ACCEPTING CHEMOTAXIS PROTEIN MCPB"/>
    <property type="match status" value="1"/>
</dbReference>
<keyword evidence="1 3" id="KW-0807">Transducer</keyword>
<dbReference type="Proteomes" id="UP000190959">
    <property type="component" value="Unassembled WGS sequence"/>
</dbReference>
<dbReference type="RefSeq" id="WP_078116664.1">
    <property type="nucleotide sequence ID" value="NZ_MWMH01000007.1"/>
</dbReference>
<gene>
    <name evidence="7" type="ORF">CBEIBR21_18910</name>
</gene>
<comment type="similarity">
    <text evidence="2">Belongs to the methyl-accepting chemotaxis (MCP) protein family.</text>
</comment>
<evidence type="ECO:0000256" key="3">
    <source>
        <dbReference type="PROSITE-ProRule" id="PRU00284"/>
    </source>
</evidence>
<evidence type="ECO:0000313" key="7">
    <source>
        <dbReference type="EMBL" id="OOP71687.1"/>
    </source>
</evidence>
<name>A0A1S9N2D7_CLOBE</name>
<feature type="transmembrane region" description="Helical" evidence="4">
    <location>
        <begin position="190"/>
        <end position="211"/>
    </location>
</feature>
<dbReference type="SMART" id="SM00304">
    <property type="entry name" value="HAMP"/>
    <property type="match status" value="1"/>
</dbReference>
<evidence type="ECO:0000256" key="1">
    <source>
        <dbReference type="ARBA" id="ARBA00023224"/>
    </source>
</evidence>
<dbReference type="PROSITE" id="PS50885">
    <property type="entry name" value="HAMP"/>
    <property type="match status" value="1"/>
</dbReference>
<reference evidence="7 8" key="1">
    <citation type="submission" date="2017-02" db="EMBL/GenBank/DDBJ databases">
        <title>Genome sequence of Clostridium beijerinckii Br21.</title>
        <authorList>
            <person name="Fonseca B.C."/>
            <person name="Guazzaroni M.E."/>
            <person name="Riano-Pachon D.M."/>
            <person name="Reginatto V."/>
        </authorList>
    </citation>
    <scope>NUCLEOTIDE SEQUENCE [LARGE SCALE GENOMIC DNA]</scope>
    <source>
        <strain evidence="7 8">Br21</strain>
    </source>
</reference>
<dbReference type="GO" id="GO:0007165">
    <property type="term" value="P:signal transduction"/>
    <property type="evidence" value="ECO:0007669"/>
    <property type="project" value="UniProtKB-KW"/>
</dbReference>
<evidence type="ECO:0000259" key="6">
    <source>
        <dbReference type="PROSITE" id="PS50885"/>
    </source>
</evidence>
<keyword evidence="4" id="KW-0472">Membrane</keyword>
<evidence type="ECO:0000256" key="2">
    <source>
        <dbReference type="ARBA" id="ARBA00029447"/>
    </source>
</evidence>
<keyword evidence="4" id="KW-0812">Transmembrane</keyword>
<dbReference type="SMART" id="SM00283">
    <property type="entry name" value="MA"/>
    <property type="match status" value="1"/>
</dbReference>
<comment type="caution">
    <text evidence="7">The sequence shown here is derived from an EMBL/GenBank/DDBJ whole genome shotgun (WGS) entry which is preliminary data.</text>
</comment>
<dbReference type="InterPro" id="IPR024478">
    <property type="entry name" value="HlyB_4HB_MCP"/>
</dbReference>
<dbReference type="Gene3D" id="1.10.287.950">
    <property type="entry name" value="Methyl-accepting chemotaxis protein"/>
    <property type="match status" value="1"/>
</dbReference>
<evidence type="ECO:0000259" key="5">
    <source>
        <dbReference type="PROSITE" id="PS50111"/>
    </source>
</evidence>
<dbReference type="CDD" id="cd06225">
    <property type="entry name" value="HAMP"/>
    <property type="match status" value="1"/>
</dbReference>
<dbReference type="PANTHER" id="PTHR32089:SF112">
    <property type="entry name" value="LYSOZYME-LIKE PROTEIN-RELATED"/>
    <property type="match status" value="1"/>
</dbReference>
<evidence type="ECO:0000313" key="8">
    <source>
        <dbReference type="Proteomes" id="UP000190959"/>
    </source>
</evidence>
<accession>A0A1S9N2D7</accession>
<dbReference type="InterPro" id="IPR047347">
    <property type="entry name" value="YvaQ-like_sensor"/>
</dbReference>
<dbReference type="CDD" id="cd19411">
    <property type="entry name" value="MCP2201-like_sensor"/>
    <property type="match status" value="1"/>
</dbReference>
<dbReference type="GO" id="GO:0016020">
    <property type="term" value="C:membrane"/>
    <property type="evidence" value="ECO:0007669"/>
    <property type="project" value="InterPro"/>
</dbReference>
<dbReference type="Pfam" id="PF12729">
    <property type="entry name" value="4HB_MCP_1"/>
    <property type="match status" value="1"/>
</dbReference>
<dbReference type="AlphaFoldDB" id="A0A1S9N2D7"/>
<feature type="domain" description="HAMP" evidence="6">
    <location>
        <begin position="213"/>
        <end position="265"/>
    </location>
</feature>
<dbReference type="InterPro" id="IPR004089">
    <property type="entry name" value="MCPsignal_dom"/>
</dbReference>
<dbReference type="InterPro" id="IPR003660">
    <property type="entry name" value="HAMP_dom"/>
</dbReference>
<proteinExistence type="inferred from homology"/>
<dbReference type="Gene3D" id="6.10.340.10">
    <property type="match status" value="1"/>
</dbReference>
<dbReference type="Pfam" id="PF00015">
    <property type="entry name" value="MCPsignal"/>
    <property type="match status" value="1"/>
</dbReference>
<dbReference type="EMBL" id="MWMH01000007">
    <property type="protein sequence ID" value="OOP71687.1"/>
    <property type="molecule type" value="Genomic_DNA"/>
</dbReference>
<sequence length="571" mass="62710">MRKWFNNLKTRQKLISCFVLIALFIGVVGAIGIVNLSKINSNAMSMHDNDLKTIKNLTDIEKNTAGIRADLLKLVYQRKEEQKDSILKEIDTLNGSNTKLIEEYEKSFTSKEEKEIFSKFEKDFEAYKVARDVVIKFAMEKNYEEADAKFNAVTEARKQAFASLDKLIDINLREADDAYNENNATFKVSLYTINIITVLGLLLAIIFGWLISGIISNQLKKVVVFAEAIGEGDLTNKIHIDSRDEIGMLAKSLNLAGDKIRMLISEIINSSSDLSATSEELSATTEEISSKMEIVTESINQIARGNQDLSATTEEVSASAEEIGSTTMKLAESADGAKESSKEITSRAKSIKNKAENEISVSNSIYEKQQTNITKAIEEGKVVEDVKVMADSIASIAEQTNLLALNAAIEAARAGEQGKGFAVVADEVRKLAEQSTQAVGNIQNMVVQVQSAFDNLTQSGHDMLEFMLSNVKPSYMLLSETGLQYEKDSEYINEMASGIASAAKQMSETIEQVNIVIQNVSATAEESAASSEEILASIDETNTGIQEVNKAAQGQAELAEKLNFIVQKFKI</sequence>
<dbReference type="SUPFAM" id="SSF58104">
    <property type="entry name" value="Methyl-accepting chemotaxis protein (MCP) signaling domain"/>
    <property type="match status" value="1"/>
</dbReference>
<feature type="domain" description="Methyl-accepting transducer" evidence="5">
    <location>
        <begin position="284"/>
        <end position="535"/>
    </location>
</feature>
<organism evidence="7 8">
    <name type="scientific">Clostridium beijerinckii</name>
    <name type="common">Clostridium MP</name>
    <dbReference type="NCBI Taxonomy" id="1520"/>
    <lineage>
        <taxon>Bacteria</taxon>
        <taxon>Bacillati</taxon>
        <taxon>Bacillota</taxon>
        <taxon>Clostridia</taxon>
        <taxon>Eubacteriales</taxon>
        <taxon>Clostridiaceae</taxon>
        <taxon>Clostridium</taxon>
    </lineage>
</organism>
<keyword evidence="4" id="KW-1133">Transmembrane helix</keyword>
<dbReference type="Pfam" id="PF00672">
    <property type="entry name" value="HAMP"/>
    <property type="match status" value="1"/>
</dbReference>